<evidence type="ECO:0000313" key="1">
    <source>
        <dbReference type="EMBL" id="CCW36545.1"/>
    </source>
</evidence>
<dbReference type="SUPFAM" id="SSF53756">
    <property type="entry name" value="UDP-Glycosyltransferase/glycogen phosphorylase"/>
    <property type="match status" value="1"/>
</dbReference>
<keyword evidence="2" id="KW-1185">Reference proteome</keyword>
<dbReference type="GO" id="GO:0016758">
    <property type="term" value="F:hexosyltransferase activity"/>
    <property type="evidence" value="ECO:0007669"/>
    <property type="project" value="TreeGrafter"/>
</dbReference>
<keyword evidence="1" id="KW-0808">Transferase</keyword>
<dbReference type="STRING" id="454171.CP488_01330"/>
<dbReference type="InterPro" id="IPR050194">
    <property type="entry name" value="Glycosyltransferase_grp1"/>
</dbReference>
<reference evidence="2" key="1">
    <citation type="submission" date="2013-03" db="EMBL/GenBank/DDBJ databases">
        <title>Genome sequence of Chthonomonas calidirosea, the first sequenced genome from the Armatimonadetes phylum (formally candidate division OP10).</title>
        <authorList>
            <person name="Lee K.C.Y."/>
            <person name="Morgan X.C."/>
            <person name="Dunfield P.F."/>
            <person name="Tamas I."/>
            <person name="Houghton K.M."/>
            <person name="Vyssotski M."/>
            <person name="Ryan J.L.J."/>
            <person name="Lagutin K."/>
            <person name="McDonald I.R."/>
            <person name="Stott M.B."/>
        </authorList>
    </citation>
    <scope>NUCLEOTIDE SEQUENCE [LARGE SCALE GENOMIC DNA]</scope>
    <source>
        <strain evidence="2">DSM 23976 / ICMP 18418 / T49</strain>
    </source>
</reference>
<dbReference type="CDD" id="cd03801">
    <property type="entry name" value="GT4_PimA-like"/>
    <property type="match status" value="1"/>
</dbReference>
<organism evidence="1 2">
    <name type="scientific">Chthonomonas calidirosea (strain DSM 23976 / ICMP 18418 / T49)</name>
    <dbReference type="NCBI Taxonomy" id="1303518"/>
    <lineage>
        <taxon>Bacteria</taxon>
        <taxon>Bacillati</taxon>
        <taxon>Armatimonadota</taxon>
        <taxon>Chthonomonadia</taxon>
        <taxon>Chthonomonadales</taxon>
        <taxon>Chthonomonadaceae</taxon>
        <taxon>Chthonomonas</taxon>
    </lineage>
</organism>
<name>S0EY80_CHTCT</name>
<dbReference type="OrthoDB" id="9765330at2"/>
<dbReference type="PANTHER" id="PTHR45947:SF3">
    <property type="entry name" value="SULFOQUINOVOSYL TRANSFERASE SQD2"/>
    <property type="match status" value="1"/>
</dbReference>
<dbReference type="PANTHER" id="PTHR45947">
    <property type="entry name" value="SULFOQUINOVOSYL TRANSFERASE SQD2"/>
    <property type="match status" value="1"/>
</dbReference>
<dbReference type="PATRIC" id="fig|1303518.3.peg.2862"/>
<proteinExistence type="predicted"/>
<dbReference type="AlphaFoldDB" id="S0EY80"/>
<sequence>MRLGIIAPALPPQRDGIGDYTANLVQELAKQHQVVVFIPQEYAHHPIPQVEVAKPFSYSQPKSVSNLPKIVADYKLDWLLLQYNPFSYGRWGFNPWLPFAMRAVKRRGVHFAVMFHETFVPVLNWKFAVMTTWQRFQARELWRASERCFISTEAWWHQQLAPWSGGPRPIHLPVGSNIPYLGIPPDEARSRLAIAPETLVLGYFGTVHGALRLSWFRQALQQLQSRSLPILFLYIGPNQKEMCALFENLPIRADGLCPPAEASLRLSAVDIYLAPFVDGVSTRRSSYITALAHRLPSVGTLGEHTDSLWMSTNGTAYLLTPAEDQKAFLDAVALLALNPDRRMAMGREARAFYESNFTWERIGGELIYHLTSGVSR</sequence>
<dbReference type="eggNOG" id="COG0438">
    <property type="taxonomic scope" value="Bacteria"/>
</dbReference>
<dbReference type="InParanoid" id="S0EY80"/>
<dbReference type="RefSeq" id="WP_016484051.1">
    <property type="nucleotide sequence ID" value="NC_021487.1"/>
</dbReference>
<protein>
    <submittedName>
        <fullName evidence="1">Glycosyltransferase</fullName>
    </submittedName>
</protein>
<dbReference type="EMBL" id="HF951689">
    <property type="protein sequence ID" value="CCW36545.1"/>
    <property type="molecule type" value="Genomic_DNA"/>
</dbReference>
<evidence type="ECO:0000313" key="2">
    <source>
        <dbReference type="Proteomes" id="UP000014227"/>
    </source>
</evidence>
<accession>S0EY80</accession>
<gene>
    <name evidence="1" type="ORF">CCALI_02757</name>
</gene>
<dbReference type="Proteomes" id="UP000014227">
    <property type="component" value="Chromosome I"/>
</dbReference>
<dbReference type="Gene3D" id="3.40.50.2000">
    <property type="entry name" value="Glycogen Phosphorylase B"/>
    <property type="match status" value="2"/>
</dbReference>
<dbReference type="HOGENOM" id="CLU_009583_41_0_0"/>
<dbReference type="KEGG" id="ccz:CCALI_02757"/>